<dbReference type="SUPFAM" id="SSF52317">
    <property type="entry name" value="Class I glutamine amidotransferase-like"/>
    <property type="match status" value="1"/>
</dbReference>
<dbReference type="PROSITE" id="PS00438">
    <property type="entry name" value="CATALASE_2"/>
    <property type="match status" value="1"/>
</dbReference>
<feature type="active site" evidence="11">
    <location>
        <position position="160"/>
    </location>
</feature>
<dbReference type="PROSITE" id="PS51402">
    <property type="entry name" value="CATALASE_3"/>
    <property type="match status" value="1"/>
</dbReference>
<dbReference type="SUPFAM" id="SSF56634">
    <property type="entry name" value="Heme-dependent catalase-like"/>
    <property type="match status" value="1"/>
</dbReference>
<dbReference type="InterPro" id="IPR024708">
    <property type="entry name" value="Catalase_AS"/>
</dbReference>
<organism evidence="17 18">
    <name type="scientific">Rhizobium leguminosarum bv. trifolii WSM597</name>
    <dbReference type="NCBI Taxonomy" id="754764"/>
    <lineage>
        <taxon>Bacteria</taxon>
        <taxon>Pseudomonadati</taxon>
        <taxon>Pseudomonadota</taxon>
        <taxon>Alphaproteobacteria</taxon>
        <taxon>Hyphomicrobiales</taxon>
        <taxon>Rhizobiaceae</taxon>
        <taxon>Rhizobium/Agrobacterium group</taxon>
        <taxon>Rhizobium</taxon>
    </lineage>
</organism>
<dbReference type="CDD" id="cd08155">
    <property type="entry name" value="catalase_clade_2"/>
    <property type="match status" value="1"/>
</dbReference>
<feature type="binding site" evidence="13">
    <location>
        <position position="173"/>
    </location>
    <ligand>
        <name>heme</name>
        <dbReference type="ChEBI" id="CHEBI:30413"/>
    </ligand>
</feature>
<feature type="binding site" description="axial binding residue" evidence="12">
    <location>
        <position position="374"/>
    </location>
    <ligand>
        <name>heme</name>
        <dbReference type="ChEBI" id="CHEBI:30413"/>
    </ligand>
    <ligandPart>
        <name>Fe</name>
        <dbReference type="ChEBI" id="CHEBI:18248"/>
    </ligandPart>
</feature>
<evidence type="ECO:0000313" key="18">
    <source>
        <dbReference type="Proteomes" id="UP000005092"/>
    </source>
</evidence>
<evidence type="ECO:0000256" key="14">
    <source>
        <dbReference type="RuleBase" id="RU000498"/>
    </source>
</evidence>
<dbReference type="FunFam" id="2.40.180.10:FF:000003">
    <property type="entry name" value="Catalase"/>
    <property type="match status" value="1"/>
</dbReference>
<dbReference type="InterPro" id="IPR020835">
    <property type="entry name" value="Catalase_sf"/>
</dbReference>
<evidence type="ECO:0000256" key="8">
    <source>
        <dbReference type="ARBA" id="ARBA00023004"/>
    </source>
</evidence>
<evidence type="ECO:0000259" key="16">
    <source>
        <dbReference type="SMART" id="SM01060"/>
    </source>
</evidence>
<sequence>MAKKTETSPSDNATIHDQKLHRGAGGELHQLAEDGMPVLTTAQGGPVSDDQNTLRLGARGPALIDDFHFREKIFHFDHERIPERVVHARGYGAHGYFETYESLAAYTRADLFQRPGEKTPAFVRFSTVAGSKGSFDLARDVRGFAVKLYTQQGNWDLVGNNIPVFFIQDAIKFPDVVHSVKPEPDRQFPQAQSAHDNFWDFISLTPESMHMIMWVMSDRAIPRSFRFMEGFGVHTFRFVNAADESTFVKFHWKPKLGLQSVAWNEAVKINGADPDFHRRDLWQSIQSGNFPEWELCVQLFDQDFADTFDFDILDPTKIIPEEILPVKPIGRLVLDRMPENFFAETEQVAFMTQNVPPGIDFSNDPLLQGRNFSYLDTQLKRLGGPNFTHLPINAPKCPFHNFQQDGHMAMRNPVGRVNYQPNSWNQGPRESPVQGYRHFPAEEQGTKVRLRPESFADHYSQARQFFISQTAPEQRHIAAALTFELSKVETPVIRERMVSHLMNIDETLASKVGHALGFKSMPKPADAAMPTRQDLEPSPALSIIERGPKRFEGRKLGILVTDGSDAAIFKALLAEITEQKATFEVIAPKIGGVTLSDGNWIEAHQMIDGGPSVLYDAVALLPSSAGSSDLLKEATAHDFVSDAFVHCKFIGYVETALPLMQKAGIADSLDEGVLALRAVGDVAAFVKALGKLRVWGREPSVKLN</sequence>
<dbReference type="InterPro" id="IPR002226">
    <property type="entry name" value="Catalase_haem_BS"/>
</dbReference>
<dbReference type="InterPro" id="IPR043156">
    <property type="entry name" value="Catalase_clade2_helical"/>
</dbReference>
<evidence type="ECO:0000256" key="9">
    <source>
        <dbReference type="ARBA" id="ARBA00023324"/>
    </source>
</evidence>
<gene>
    <name evidence="17" type="ORF">Rleg9DRAFT_1862</name>
</gene>
<feature type="binding site" evidence="13">
    <location>
        <position position="84"/>
    </location>
    <ligand>
        <name>heme</name>
        <dbReference type="ChEBI" id="CHEBI:30413"/>
    </ligand>
</feature>
<dbReference type="EMBL" id="JH719381">
    <property type="protein sequence ID" value="EJB03037.1"/>
    <property type="molecule type" value="Genomic_DNA"/>
</dbReference>
<dbReference type="RefSeq" id="WP_003586988.1">
    <property type="nucleotide sequence ID" value="NZ_JH719381.1"/>
</dbReference>
<keyword evidence="4 10" id="KW-0575">Peroxidase</keyword>
<evidence type="ECO:0000256" key="1">
    <source>
        <dbReference type="ARBA" id="ARBA00001971"/>
    </source>
</evidence>
<feature type="binding site" evidence="13">
    <location>
        <position position="381"/>
    </location>
    <ligand>
        <name>heme</name>
        <dbReference type="ChEBI" id="CHEBI:30413"/>
    </ligand>
</feature>
<evidence type="ECO:0000256" key="12">
    <source>
        <dbReference type="PIRSR" id="PIRSR038927-2"/>
    </source>
</evidence>
<dbReference type="GO" id="GO:0004096">
    <property type="term" value="F:catalase activity"/>
    <property type="evidence" value="ECO:0007669"/>
    <property type="project" value="UniProtKB-UniRule"/>
</dbReference>
<dbReference type="Pfam" id="PF18011">
    <property type="entry name" value="Catalase_C"/>
    <property type="match status" value="1"/>
</dbReference>
<keyword evidence="7 10" id="KW-0560">Oxidoreductase</keyword>
<dbReference type="InterPro" id="IPR011614">
    <property type="entry name" value="Catalase_core"/>
</dbReference>
<dbReference type="InterPro" id="IPR010582">
    <property type="entry name" value="Catalase_immune_responsive"/>
</dbReference>
<dbReference type="Pfam" id="PF00199">
    <property type="entry name" value="Catalase"/>
    <property type="match status" value="1"/>
</dbReference>
<dbReference type="InterPro" id="IPR024712">
    <property type="entry name" value="Catalase_clade2"/>
</dbReference>
<evidence type="ECO:0000256" key="11">
    <source>
        <dbReference type="PIRSR" id="PIRSR038927-1"/>
    </source>
</evidence>
<dbReference type="PRINTS" id="PR00067">
    <property type="entry name" value="CATALASE"/>
</dbReference>
<evidence type="ECO:0000256" key="15">
    <source>
        <dbReference type="SAM" id="MobiDB-lite"/>
    </source>
</evidence>
<keyword evidence="5 10" id="KW-0349">Heme</keyword>
<evidence type="ECO:0000256" key="3">
    <source>
        <dbReference type="ARBA" id="ARBA00012314"/>
    </source>
</evidence>
<dbReference type="Proteomes" id="UP000005092">
    <property type="component" value="Unassembled WGS sequence"/>
</dbReference>
<evidence type="ECO:0000256" key="10">
    <source>
        <dbReference type="PIRNR" id="PIRNR038927"/>
    </source>
</evidence>
<evidence type="ECO:0000256" key="13">
    <source>
        <dbReference type="PIRSR" id="PIRSR038927-3"/>
    </source>
</evidence>
<accession>I9N8J8</accession>
<dbReference type="OrthoDB" id="9761719at2"/>
<dbReference type="PANTHER" id="PTHR42821">
    <property type="entry name" value="CATALASE"/>
    <property type="match status" value="1"/>
</dbReference>
<feature type="binding site" evidence="13">
    <location>
        <position position="370"/>
    </location>
    <ligand>
        <name>heme</name>
        <dbReference type="ChEBI" id="CHEBI:30413"/>
    </ligand>
</feature>
<dbReference type="Pfam" id="PF06628">
    <property type="entry name" value="Catalase-rel"/>
    <property type="match status" value="1"/>
</dbReference>
<dbReference type="PANTHER" id="PTHR42821:SF1">
    <property type="entry name" value="CATALASE-B"/>
    <property type="match status" value="1"/>
</dbReference>
<reference evidence="17 18" key="1">
    <citation type="submission" date="2012-02" db="EMBL/GenBank/DDBJ databases">
        <title>Improved High-Quality Draft Sequence of Rhizobium leguminosarum bv. trifolii WSM597.</title>
        <authorList>
            <consortium name="US DOE Joint Genome Institute"/>
            <person name="Lucas S."/>
            <person name="Han J."/>
            <person name="Lapidus A."/>
            <person name="Cheng J.-F."/>
            <person name="Goodwin L."/>
            <person name="Pitluck S."/>
            <person name="Peters L."/>
            <person name="Ovchinnikova G."/>
            <person name="Held B."/>
            <person name="Detter J.C."/>
            <person name="Han C."/>
            <person name="Tapia R."/>
            <person name="Land M."/>
            <person name="Hauser L."/>
            <person name="Kyrpides N."/>
            <person name="Ivanova N."/>
            <person name="Pagani I."/>
            <person name="Brau L."/>
            <person name="Yates R."/>
            <person name="O'Hara G."/>
            <person name="Rui T."/>
            <person name="Howieson J."/>
            <person name="Reeve W."/>
            <person name="Woyke T."/>
        </authorList>
    </citation>
    <scope>NUCLEOTIDE SEQUENCE [LARGE SCALE GENOMIC DNA]</scope>
    <source>
        <strain evidence="17 18">WSM597</strain>
    </source>
</reference>
<dbReference type="AlphaFoldDB" id="I9N8J8"/>
<evidence type="ECO:0000256" key="6">
    <source>
        <dbReference type="ARBA" id="ARBA00022723"/>
    </source>
</evidence>
<keyword evidence="9 10" id="KW-0376">Hydrogen peroxide</keyword>
<dbReference type="PROSITE" id="PS00437">
    <property type="entry name" value="CATALASE_1"/>
    <property type="match status" value="1"/>
</dbReference>
<evidence type="ECO:0000256" key="5">
    <source>
        <dbReference type="ARBA" id="ARBA00022617"/>
    </source>
</evidence>
<dbReference type="SMART" id="SM01060">
    <property type="entry name" value="Catalase"/>
    <property type="match status" value="1"/>
</dbReference>
<dbReference type="HOGENOM" id="CLU_010645_3_0_5"/>
<dbReference type="GO" id="GO:0005829">
    <property type="term" value="C:cytosol"/>
    <property type="evidence" value="ECO:0007669"/>
    <property type="project" value="TreeGrafter"/>
</dbReference>
<feature type="active site" evidence="11">
    <location>
        <position position="87"/>
    </location>
</feature>
<dbReference type="Gene3D" id="3.40.50.880">
    <property type="match status" value="1"/>
</dbReference>
<feature type="domain" description="Catalase core" evidence="16">
    <location>
        <begin position="40"/>
        <end position="428"/>
    </location>
</feature>
<dbReference type="Gene3D" id="1.20.1370.20">
    <property type="match status" value="1"/>
</dbReference>
<feature type="binding site" evidence="13">
    <location>
        <position position="124"/>
    </location>
    <ligand>
        <name>heme</name>
        <dbReference type="ChEBI" id="CHEBI:30413"/>
    </ligand>
</feature>
<comment type="similarity">
    <text evidence="2">Belongs to the catalase family. HPII subfamily.</text>
</comment>
<dbReference type="GO" id="GO:0046872">
    <property type="term" value="F:metal ion binding"/>
    <property type="evidence" value="ECO:0007669"/>
    <property type="project" value="UniProtKB-KW"/>
</dbReference>
<proteinExistence type="inferred from homology"/>
<dbReference type="InterPro" id="IPR029062">
    <property type="entry name" value="Class_I_gatase-like"/>
</dbReference>
<protein>
    <recommendedName>
        <fullName evidence="3 10">Catalase</fullName>
        <ecNumber evidence="3 10">1.11.1.6</ecNumber>
    </recommendedName>
</protein>
<evidence type="ECO:0000313" key="17">
    <source>
        <dbReference type="EMBL" id="EJB03037.1"/>
    </source>
</evidence>
<name>I9N8J8_RHILT</name>
<dbReference type="EC" id="1.11.1.6" evidence="3 10"/>
<evidence type="ECO:0000256" key="4">
    <source>
        <dbReference type="ARBA" id="ARBA00022559"/>
    </source>
</evidence>
<comment type="cofactor">
    <cofactor evidence="1 10 12">
        <name>heme</name>
        <dbReference type="ChEBI" id="CHEBI:30413"/>
    </cofactor>
</comment>
<dbReference type="InterPro" id="IPR018028">
    <property type="entry name" value="Catalase"/>
</dbReference>
<keyword evidence="6 10" id="KW-0479">Metal-binding</keyword>
<dbReference type="GO" id="GO:0020037">
    <property type="term" value="F:heme binding"/>
    <property type="evidence" value="ECO:0007669"/>
    <property type="project" value="UniProtKB-UniRule"/>
</dbReference>
<dbReference type="InterPro" id="IPR041399">
    <property type="entry name" value="Catalase_large_C"/>
</dbReference>
<dbReference type="GO" id="GO:0006979">
    <property type="term" value="P:response to oxidative stress"/>
    <property type="evidence" value="ECO:0007669"/>
    <property type="project" value="InterPro"/>
</dbReference>
<dbReference type="CDD" id="cd03132">
    <property type="entry name" value="GATase1_catalase"/>
    <property type="match status" value="1"/>
</dbReference>
<feature type="region of interest" description="Disordered" evidence="15">
    <location>
        <begin position="1"/>
        <end position="21"/>
    </location>
</feature>
<keyword evidence="8 10" id="KW-0408">Iron</keyword>
<comment type="catalytic activity">
    <reaction evidence="10 14">
        <text>2 H2O2 = O2 + 2 H2O</text>
        <dbReference type="Rhea" id="RHEA:20309"/>
        <dbReference type="ChEBI" id="CHEBI:15377"/>
        <dbReference type="ChEBI" id="CHEBI:15379"/>
        <dbReference type="ChEBI" id="CHEBI:16240"/>
        <dbReference type="EC" id="1.11.1.6"/>
    </reaction>
</comment>
<dbReference type="GO" id="GO:0042744">
    <property type="term" value="P:hydrogen peroxide catabolic process"/>
    <property type="evidence" value="ECO:0007669"/>
    <property type="project" value="UniProtKB-UniRule"/>
</dbReference>
<comment type="function">
    <text evidence="10">Decomposes hydrogen peroxide into water and oxygen; serves to protect cells from the toxic effects of hydrogen peroxide.</text>
</comment>
<evidence type="ECO:0000256" key="7">
    <source>
        <dbReference type="ARBA" id="ARBA00023002"/>
    </source>
</evidence>
<dbReference type="Gene3D" id="2.40.180.10">
    <property type="entry name" value="Catalase core domain"/>
    <property type="match status" value="1"/>
</dbReference>
<dbReference type="PIRSF" id="PIRSF038927">
    <property type="entry name" value="Catalase_clade2"/>
    <property type="match status" value="1"/>
</dbReference>
<evidence type="ECO:0000256" key="2">
    <source>
        <dbReference type="ARBA" id="ARBA00010660"/>
    </source>
</evidence>